<feature type="transmembrane region" description="Helical" evidence="1">
    <location>
        <begin position="66"/>
        <end position="85"/>
    </location>
</feature>
<keyword evidence="1" id="KW-1133">Transmembrane helix</keyword>
<organism evidence="2">
    <name type="scientific">Ajellomyces dermatitidis (strain ATCC 18188 / CBS 674.68)</name>
    <name type="common">Blastomyces dermatitidis</name>
    <dbReference type="NCBI Taxonomy" id="653446"/>
    <lineage>
        <taxon>Eukaryota</taxon>
        <taxon>Fungi</taxon>
        <taxon>Dikarya</taxon>
        <taxon>Ascomycota</taxon>
        <taxon>Pezizomycotina</taxon>
        <taxon>Eurotiomycetes</taxon>
        <taxon>Eurotiomycetidae</taxon>
        <taxon>Onygenales</taxon>
        <taxon>Ajellomycetaceae</taxon>
        <taxon>Blastomyces</taxon>
    </lineage>
</organism>
<gene>
    <name evidence="2" type="ORF">BDDG_12448</name>
</gene>
<evidence type="ECO:0000256" key="1">
    <source>
        <dbReference type="SAM" id="Phobius"/>
    </source>
</evidence>
<keyword evidence="1" id="KW-0812">Transmembrane</keyword>
<proteinExistence type="predicted"/>
<name>A0A0J9EPH5_AJEDA</name>
<protein>
    <submittedName>
        <fullName evidence="2">Uncharacterized protein</fullName>
    </submittedName>
</protein>
<accession>A0A0J9EPH5</accession>
<reference evidence="2" key="1">
    <citation type="submission" date="2010-03" db="EMBL/GenBank/DDBJ databases">
        <title>Annotation of Blastomyces dermatitidis strain ATCC 18188.</title>
        <authorList>
            <consortium name="The Broad Institute Genome Sequencing Platform"/>
            <consortium name="Broad Institute Genome Sequencing Center for Infectious Disease."/>
            <person name="Cuomo C."/>
            <person name="Klein B."/>
            <person name="Sullivan T."/>
            <person name="Heitman J."/>
            <person name="Young S."/>
            <person name="Zeng Q."/>
            <person name="Gargeya S."/>
            <person name="Alvarado L."/>
            <person name="Berlin A.M."/>
            <person name="Chapman S.B."/>
            <person name="Chen Z."/>
            <person name="Freedman E."/>
            <person name="Gellesch M."/>
            <person name="Goldberg J."/>
            <person name="Griggs A."/>
            <person name="Gujja S."/>
            <person name="Heilman E."/>
            <person name="Heiman D."/>
            <person name="Howarth C."/>
            <person name="Mehta T."/>
            <person name="Neiman D."/>
            <person name="Pearson M."/>
            <person name="Roberts A."/>
            <person name="Saif S."/>
            <person name="Shea T."/>
            <person name="Shenoy N."/>
            <person name="Sisk P."/>
            <person name="Stolte C."/>
            <person name="Sykes S."/>
            <person name="White J."/>
            <person name="Yandava C."/>
            <person name="Haas B."/>
            <person name="Nusbaum C."/>
            <person name="Birren B."/>
        </authorList>
    </citation>
    <scope>NUCLEOTIDE SEQUENCE</scope>
    <source>
        <strain evidence="2">ATCC 18188</strain>
    </source>
</reference>
<keyword evidence="1" id="KW-0472">Membrane</keyword>
<dbReference type="Proteomes" id="UP000007802">
    <property type="component" value="Unassembled WGS sequence"/>
</dbReference>
<dbReference type="AlphaFoldDB" id="A0A0J9EPH5"/>
<evidence type="ECO:0000313" key="2">
    <source>
        <dbReference type="EMBL" id="KMW67931.1"/>
    </source>
</evidence>
<dbReference type="EMBL" id="GG749440">
    <property type="protein sequence ID" value="KMW67931.1"/>
    <property type="molecule type" value="Genomic_DNA"/>
</dbReference>
<sequence>MARQIKARLNLPIGSLFLCFNELGSCTVRVGRVSCGITSLSTGKWFIKAHPDSLFISHSVLRRREFLAVIGGCFLFFSFRFIFSLPTIGGLEGMNLGRSCLIYVDVDVDAWVRAKKISFSISMTERPNALGMNFKDLFRWAFWHLLIIRTRDICMMYDEGTPEVQPSFLVLLSRRPPFRPCQPVCTGTVQRPEYIHNCK</sequence>